<proteinExistence type="predicted"/>
<evidence type="ECO:0000256" key="1">
    <source>
        <dbReference type="SAM" id="Coils"/>
    </source>
</evidence>
<comment type="caution">
    <text evidence="3">The sequence shown here is derived from an EMBL/GenBank/DDBJ whole genome shotgun (WGS) entry which is preliminary data.</text>
</comment>
<keyword evidence="2" id="KW-0812">Transmembrane</keyword>
<reference evidence="3 4" key="1">
    <citation type="submission" date="2018-10" db="EMBL/GenBank/DDBJ databases">
        <title>Genomic Encyclopedia of Type Strains, Phase IV (KMG-IV): sequencing the most valuable type-strain genomes for metagenomic binning, comparative biology and taxonomic classification.</title>
        <authorList>
            <person name="Goeker M."/>
        </authorList>
    </citation>
    <scope>NUCLEOTIDE SEQUENCE [LARGE SCALE GENOMIC DNA]</scope>
    <source>
        <strain evidence="3 4">DSM 4734</strain>
    </source>
</reference>
<dbReference type="OrthoDB" id="7267639at2"/>
<feature type="coiled-coil region" evidence="1">
    <location>
        <begin position="99"/>
        <end position="151"/>
    </location>
</feature>
<dbReference type="RefSeq" id="WP_121210768.1">
    <property type="nucleotide sequence ID" value="NZ_RBIM01000003.1"/>
</dbReference>
<keyword evidence="1" id="KW-0175">Coiled coil</keyword>
<feature type="transmembrane region" description="Helical" evidence="2">
    <location>
        <begin position="231"/>
        <end position="254"/>
    </location>
</feature>
<feature type="transmembrane region" description="Helical" evidence="2">
    <location>
        <begin position="277"/>
        <end position="302"/>
    </location>
</feature>
<accession>A0A495DDS3</accession>
<feature type="transmembrane region" description="Helical" evidence="2">
    <location>
        <begin position="190"/>
        <end position="210"/>
    </location>
</feature>
<keyword evidence="2" id="KW-0472">Membrane</keyword>
<keyword evidence="2" id="KW-1133">Transmembrane helix</keyword>
<feature type="transmembrane region" description="Helical" evidence="2">
    <location>
        <begin position="156"/>
        <end position="178"/>
    </location>
</feature>
<dbReference type="Proteomes" id="UP000273675">
    <property type="component" value="Unassembled WGS sequence"/>
</dbReference>
<name>A0A495DDS3_9PROT</name>
<organism evidence="3 4">
    <name type="scientific">Maricaulis maris</name>
    <dbReference type="NCBI Taxonomy" id="74318"/>
    <lineage>
        <taxon>Bacteria</taxon>
        <taxon>Pseudomonadati</taxon>
        <taxon>Pseudomonadota</taxon>
        <taxon>Alphaproteobacteria</taxon>
        <taxon>Maricaulales</taxon>
        <taxon>Maricaulaceae</taxon>
        <taxon>Maricaulis</taxon>
    </lineage>
</organism>
<dbReference type="AlphaFoldDB" id="A0A495DDS3"/>
<protein>
    <submittedName>
        <fullName evidence="3">Uncharacterized protein</fullName>
    </submittedName>
</protein>
<dbReference type="EMBL" id="RBIM01000003">
    <property type="protein sequence ID" value="RKR00441.1"/>
    <property type="molecule type" value="Genomic_DNA"/>
</dbReference>
<sequence length="433" mass="48257">MSEHERESAIAAYDELDVSAGSELRDELLRHLDAEAQDARLKLTDPFGPGTSNLTGGMLAWYQGSIRGRRDAALRAIADAFRDIAANRNAGGVFLDRDLQQVQIDLAQTKRDLKRSQQDQHSTLHKALADMEAMERRLEREFNELRDKENNRPPRILNWALYGTVLLAISISEMMLNFETFNSLNFFTPFIASAFALLIGAGLAFAAHLHGTLFKQLEYYTGVKERDSKRWAAWQVFGLGTLALTTVLTAVGYARSQYLADYLTTREMLGGGGDTDAFWVIGGSLLGNVIVWIVGVIFAYILHDRNPDYPEKAVELNRATTKRRRLEARLEGPVRREIERAEAAAADASEKLKAADRAQRGAKGYREAQAYLGRLISQDGRVIAALSAYRTQLRSQNKIDGAQVLIPAAGKSDEYDTAPLSDYGHYDLELKLV</sequence>
<gene>
    <name evidence="3" type="ORF">C7435_1649</name>
</gene>
<evidence type="ECO:0000256" key="2">
    <source>
        <dbReference type="SAM" id="Phobius"/>
    </source>
</evidence>
<evidence type="ECO:0000313" key="3">
    <source>
        <dbReference type="EMBL" id="RKR00441.1"/>
    </source>
</evidence>
<evidence type="ECO:0000313" key="4">
    <source>
        <dbReference type="Proteomes" id="UP000273675"/>
    </source>
</evidence>